<name>W4FZY3_APHAT</name>
<keyword evidence="4" id="KW-0479">Metal-binding</keyword>
<keyword evidence="3" id="KW-0645">Protease</keyword>
<dbReference type="GO" id="GO:0016485">
    <property type="term" value="P:protein processing"/>
    <property type="evidence" value="ECO:0007669"/>
    <property type="project" value="TreeGrafter"/>
</dbReference>
<dbReference type="InterPro" id="IPR008753">
    <property type="entry name" value="Peptidase_M13_N"/>
</dbReference>
<feature type="domain" description="Peptidase M13 C-terminal" evidence="9">
    <location>
        <begin position="464"/>
        <end position="669"/>
    </location>
</feature>
<dbReference type="PROSITE" id="PS51885">
    <property type="entry name" value="NEPRILYSIN"/>
    <property type="match status" value="1"/>
</dbReference>
<dbReference type="PANTHER" id="PTHR11733:SF167">
    <property type="entry name" value="FI17812P1-RELATED"/>
    <property type="match status" value="1"/>
</dbReference>
<comment type="similarity">
    <text evidence="2">Belongs to the peptidase M13 family.</text>
</comment>
<dbReference type="InterPro" id="IPR042089">
    <property type="entry name" value="Peptidase_M13_dom_2"/>
</dbReference>
<dbReference type="AlphaFoldDB" id="W4FZY3"/>
<dbReference type="GeneID" id="20814066"/>
<evidence type="ECO:0000256" key="4">
    <source>
        <dbReference type="ARBA" id="ARBA00022723"/>
    </source>
</evidence>
<keyword evidence="5" id="KW-0378">Hydrolase</keyword>
<dbReference type="RefSeq" id="XP_009837481.1">
    <property type="nucleotide sequence ID" value="XM_009839179.1"/>
</dbReference>
<evidence type="ECO:0000259" key="10">
    <source>
        <dbReference type="Pfam" id="PF05649"/>
    </source>
</evidence>
<evidence type="ECO:0000256" key="6">
    <source>
        <dbReference type="ARBA" id="ARBA00022833"/>
    </source>
</evidence>
<dbReference type="PANTHER" id="PTHR11733">
    <property type="entry name" value="ZINC METALLOPROTEASE FAMILY M13 NEPRILYSIN-RELATED"/>
    <property type="match status" value="1"/>
</dbReference>
<dbReference type="VEuPathDB" id="FungiDB:H257_12070"/>
<sequence>MPVMVKIIVAALSAGVASAFGTISEFPTVMTSLMDHSVDPCTDFFSYSCGTWYNKTTLDANQSTINVPTVLEAAADKVIEKLLNAKLPKLAEFYDACMDTATLDTLGLAPIEVHLKAIRSANSTGEAIFRGATISKAIGVPMFVKLSVSPDAVETTRNVLSAKHSEFPFDRKYFYGSQWANIEEPYRNYIASIFTLAGHAKAQAEAATKVVLNFLRTSAGVDLSNRRLQSAVASNDIELSLSAANALYPRTVGLQLQGFGFDVREGSNTTTVVVKLHRYLEGLDWLLSDMSVDDLKTIIEYKVLDFNAPFLSTLFVKAHSDFYDKVIKGLKEPPSRAMICRTQVETSIGELLGSYYLKEVWTRKTAAEANLLVLKLEAAFKTRLDSAKWLDDATRANAQEKLSHLTHLLGGPKNPKTYPTLTFDPKAYIANLNKVSAFDTTFNLALIDTAVDKHLWNKLALALNAFYQPSKNRIVIPAAYLQPPFFDAKADPSANYGAIGFIIGHEISHGFDNHGRRYDGNGKKKPWWTETTWKQFSENSECFVEQYGSMDVKSELTGKLLGKLDGKMALRETLADNGGLNTAYRAYRDYVHAEAEATKYTKEAGEKMFWIRYSQSWCEKNSDALLQALLTDVHPPGRHRLIGSVQNSVDFAKVFNCPVDSPMNPTKKCVMW</sequence>
<evidence type="ECO:0000259" key="9">
    <source>
        <dbReference type="Pfam" id="PF01431"/>
    </source>
</evidence>
<proteinExistence type="inferred from homology"/>
<accession>W4FZY3</accession>
<feature type="chain" id="PRO_5004841910" description="Peptidase M13 C-terminal domain-containing protein" evidence="8">
    <location>
        <begin position="20"/>
        <end position="672"/>
    </location>
</feature>
<dbReference type="GO" id="GO:0046872">
    <property type="term" value="F:metal ion binding"/>
    <property type="evidence" value="ECO:0007669"/>
    <property type="project" value="UniProtKB-KW"/>
</dbReference>
<keyword evidence="8" id="KW-0732">Signal</keyword>
<dbReference type="Pfam" id="PF01431">
    <property type="entry name" value="Peptidase_M13"/>
    <property type="match status" value="1"/>
</dbReference>
<dbReference type="GO" id="GO:0005886">
    <property type="term" value="C:plasma membrane"/>
    <property type="evidence" value="ECO:0007669"/>
    <property type="project" value="TreeGrafter"/>
</dbReference>
<evidence type="ECO:0000313" key="11">
    <source>
        <dbReference type="EMBL" id="ETV73032.1"/>
    </source>
</evidence>
<feature type="signal peptide" evidence="8">
    <location>
        <begin position="1"/>
        <end position="19"/>
    </location>
</feature>
<dbReference type="Gene3D" id="1.10.1380.10">
    <property type="entry name" value="Neutral endopeptidase , domain2"/>
    <property type="match status" value="1"/>
</dbReference>
<dbReference type="InterPro" id="IPR024079">
    <property type="entry name" value="MetalloPept_cat_dom_sf"/>
</dbReference>
<reference evidence="11" key="1">
    <citation type="submission" date="2013-12" db="EMBL/GenBank/DDBJ databases">
        <title>The Genome Sequence of Aphanomyces astaci APO3.</title>
        <authorList>
            <consortium name="The Broad Institute Genomics Platform"/>
            <person name="Russ C."/>
            <person name="Tyler B."/>
            <person name="van West P."/>
            <person name="Dieguez-Uribeondo J."/>
            <person name="Young S.K."/>
            <person name="Zeng Q."/>
            <person name="Gargeya S."/>
            <person name="Fitzgerald M."/>
            <person name="Abouelleil A."/>
            <person name="Alvarado L."/>
            <person name="Chapman S.B."/>
            <person name="Gainer-Dewar J."/>
            <person name="Goldberg J."/>
            <person name="Griggs A."/>
            <person name="Gujja S."/>
            <person name="Hansen M."/>
            <person name="Howarth C."/>
            <person name="Imamovic A."/>
            <person name="Ireland A."/>
            <person name="Larimer J."/>
            <person name="McCowan C."/>
            <person name="Murphy C."/>
            <person name="Pearson M."/>
            <person name="Poon T.W."/>
            <person name="Priest M."/>
            <person name="Roberts A."/>
            <person name="Saif S."/>
            <person name="Shea T."/>
            <person name="Sykes S."/>
            <person name="Wortman J."/>
            <person name="Nusbaum C."/>
            <person name="Birren B."/>
        </authorList>
    </citation>
    <scope>NUCLEOTIDE SEQUENCE [LARGE SCALE GENOMIC DNA]</scope>
    <source>
        <strain evidence="11">APO3</strain>
    </source>
</reference>
<gene>
    <name evidence="11" type="ORF">H257_12070</name>
</gene>
<dbReference type="Pfam" id="PF05649">
    <property type="entry name" value="Peptidase_M13_N"/>
    <property type="match status" value="1"/>
</dbReference>
<evidence type="ECO:0000256" key="5">
    <source>
        <dbReference type="ARBA" id="ARBA00022801"/>
    </source>
</evidence>
<dbReference type="GO" id="GO:0004222">
    <property type="term" value="F:metalloendopeptidase activity"/>
    <property type="evidence" value="ECO:0007669"/>
    <property type="project" value="InterPro"/>
</dbReference>
<dbReference type="Gene3D" id="3.40.390.10">
    <property type="entry name" value="Collagenase (Catalytic Domain)"/>
    <property type="match status" value="1"/>
</dbReference>
<keyword evidence="6" id="KW-0862">Zinc</keyword>
<evidence type="ECO:0008006" key="12">
    <source>
        <dbReference type="Google" id="ProtNLM"/>
    </source>
</evidence>
<dbReference type="SUPFAM" id="SSF55486">
    <property type="entry name" value="Metalloproteases ('zincins'), catalytic domain"/>
    <property type="match status" value="1"/>
</dbReference>
<evidence type="ECO:0000256" key="7">
    <source>
        <dbReference type="ARBA" id="ARBA00023049"/>
    </source>
</evidence>
<dbReference type="OrthoDB" id="6475849at2759"/>
<dbReference type="CDD" id="cd08662">
    <property type="entry name" value="M13"/>
    <property type="match status" value="1"/>
</dbReference>
<evidence type="ECO:0000256" key="1">
    <source>
        <dbReference type="ARBA" id="ARBA00001947"/>
    </source>
</evidence>
<evidence type="ECO:0000256" key="2">
    <source>
        <dbReference type="ARBA" id="ARBA00007357"/>
    </source>
</evidence>
<dbReference type="PRINTS" id="PR00786">
    <property type="entry name" value="NEPRILYSIN"/>
</dbReference>
<protein>
    <recommendedName>
        <fullName evidence="12">Peptidase M13 C-terminal domain-containing protein</fullName>
    </recommendedName>
</protein>
<feature type="domain" description="Peptidase M13 N-terminal" evidence="10">
    <location>
        <begin position="40"/>
        <end position="412"/>
    </location>
</feature>
<evidence type="ECO:0000256" key="8">
    <source>
        <dbReference type="SAM" id="SignalP"/>
    </source>
</evidence>
<dbReference type="InterPro" id="IPR018497">
    <property type="entry name" value="Peptidase_M13_C"/>
</dbReference>
<keyword evidence="7" id="KW-0482">Metalloprotease</keyword>
<dbReference type="EMBL" id="KI913151">
    <property type="protein sequence ID" value="ETV73032.1"/>
    <property type="molecule type" value="Genomic_DNA"/>
</dbReference>
<organism evidence="11">
    <name type="scientific">Aphanomyces astaci</name>
    <name type="common">Crayfish plague agent</name>
    <dbReference type="NCBI Taxonomy" id="112090"/>
    <lineage>
        <taxon>Eukaryota</taxon>
        <taxon>Sar</taxon>
        <taxon>Stramenopiles</taxon>
        <taxon>Oomycota</taxon>
        <taxon>Saprolegniomycetes</taxon>
        <taxon>Saprolegniales</taxon>
        <taxon>Verrucalvaceae</taxon>
        <taxon>Aphanomyces</taxon>
    </lineage>
</organism>
<dbReference type="InterPro" id="IPR000718">
    <property type="entry name" value="Peptidase_M13"/>
</dbReference>
<evidence type="ECO:0000256" key="3">
    <source>
        <dbReference type="ARBA" id="ARBA00022670"/>
    </source>
</evidence>
<comment type="cofactor">
    <cofactor evidence="1">
        <name>Zn(2+)</name>
        <dbReference type="ChEBI" id="CHEBI:29105"/>
    </cofactor>
</comment>